<protein>
    <submittedName>
        <fullName evidence="2">Uncharacterized protein</fullName>
    </submittedName>
</protein>
<feature type="region of interest" description="Disordered" evidence="1">
    <location>
        <begin position="1"/>
        <end position="77"/>
    </location>
</feature>
<dbReference type="RefSeq" id="WP_138229324.1">
    <property type="nucleotide sequence ID" value="NZ_AP022577.1"/>
</dbReference>
<name>A0ABM7I809_9MYCO</name>
<dbReference type="EMBL" id="AP022577">
    <property type="protein sequence ID" value="BBX82719.1"/>
    <property type="molecule type" value="Genomic_DNA"/>
</dbReference>
<organism evidence="2 3">
    <name type="scientific">Mycolicibacterium aubagnense</name>
    <dbReference type="NCBI Taxonomy" id="319707"/>
    <lineage>
        <taxon>Bacteria</taxon>
        <taxon>Bacillati</taxon>
        <taxon>Actinomycetota</taxon>
        <taxon>Actinomycetes</taxon>
        <taxon>Mycobacteriales</taxon>
        <taxon>Mycobacteriaceae</taxon>
        <taxon>Mycolicibacterium</taxon>
    </lineage>
</organism>
<feature type="compositionally biased region" description="Low complexity" evidence="1">
    <location>
        <begin position="25"/>
        <end position="42"/>
    </location>
</feature>
<keyword evidence="3" id="KW-1185">Reference proteome</keyword>
<evidence type="ECO:0000313" key="3">
    <source>
        <dbReference type="Proteomes" id="UP000465609"/>
    </source>
</evidence>
<dbReference type="Proteomes" id="UP000465609">
    <property type="component" value="Chromosome"/>
</dbReference>
<accession>A0ABM7I809</accession>
<gene>
    <name evidence="2" type="ORF">MAUB_05920</name>
</gene>
<sequence length="77" mass="7474">MPIAHADDGLTCSDGLVASEGTCVPAGEGAAAPAAQGPFNAPESSLDDPSLFTPPFELTEGDVASPGYNAGGGGGRR</sequence>
<reference evidence="2 3" key="1">
    <citation type="journal article" date="2019" name="Emerg. Microbes Infect.">
        <title>Comprehensive subspecies identification of 175 nontuberculous mycobacteria species based on 7547 genomic profiles.</title>
        <authorList>
            <person name="Matsumoto Y."/>
            <person name="Kinjo T."/>
            <person name="Motooka D."/>
            <person name="Nabeya D."/>
            <person name="Jung N."/>
            <person name="Uechi K."/>
            <person name="Horii T."/>
            <person name="Iida T."/>
            <person name="Fujita J."/>
            <person name="Nakamura S."/>
        </authorList>
    </citation>
    <scope>NUCLEOTIDE SEQUENCE [LARGE SCALE GENOMIC DNA]</scope>
    <source>
        <strain evidence="2 3">JCM 15296</strain>
    </source>
</reference>
<evidence type="ECO:0000313" key="2">
    <source>
        <dbReference type="EMBL" id="BBX82719.1"/>
    </source>
</evidence>
<proteinExistence type="predicted"/>
<evidence type="ECO:0000256" key="1">
    <source>
        <dbReference type="SAM" id="MobiDB-lite"/>
    </source>
</evidence>